<proteinExistence type="predicted"/>
<keyword evidence="1" id="KW-0812">Transmembrane</keyword>
<evidence type="ECO:0000313" key="2">
    <source>
        <dbReference type="EMBL" id="MBB4911391.1"/>
    </source>
</evidence>
<dbReference type="EMBL" id="JACHJQ010000009">
    <property type="protein sequence ID" value="MBB4911391.1"/>
    <property type="molecule type" value="Genomic_DNA"/>
</dbReference>
<gene>
    <name evidence="2" type="ORF">FHR82_007651</name>
</gene>
<evidence type="ECO:0000256" key="1">
    <source>
        <dbReference type="SAM" id="Phobius"/>
    </source>
</evidence>
<accession>A0A7W7QD05</accession>
<keyword evidence="1" id="KW-1133">Transmembrane helix</keyword>
<feature type="transmembrane region" description="Helical" evidence="1">
    <location>
        <begin position="12"/>
        <end position="31"/>
    </location>
</feature>
<comment type="caution">
    <text evidence="2">The sequence shown here is derived from an EMBL/GenBank/DDBJ whole genome shotgun (WGS) entry which is preliminary data.</text>
</comment>
<name>A0A7W7QD05_9PSEU</name>
<keyword evidence="1" id="KW-0472">Membrane</keyword>
<protein>
    <submittedName>
        <fullName evidence="2">Uncharacterized protein</fullName>
    </submittedName>
</protein>
<evidence type="ECO:0000313" key="3">
    <source>
        <dbReference type="Proteomes" id="UP000520767"/>
    </source>
</evidence>
<organism evidence="2 3">
    <name type="scientific">Actinophytocola algeriensis</name>
    <dbReference type="NCBI Taxonomy" id="1768010"/>
    <lineage>
        <taxon>Bacteria</taxon>
        <taxon>Bacillati</taxon>
        <taxon>Actinomycetota</taxon>
        <taxon>Actinomycetes</taxon>
        <taxon>Pseudonocardiales</taxon>
        <taxon>Pseudonocardiaceae</taxon>
    </lineage>
</organism>
<dbReference type="AlphaFoldDB" id="A0A7W7QD05"/>
<sequence length="41" mass="4532">MSKLLTNPRFWMLSFVLTWLVVVTVLIAMGPDIAPDTAGAR</sequence>
<reference evidence="2 3" key="1">
    <citation type="submission" date="2020-08" db="EMBL/GenBank/DDBJ databases">
        <title>Genomic Encyclopedia of Type Strains, Phase III (KMG-III): the genomes of soil and plant-associated and newly described type strains.</title>
        <authorList>
            <person name="Whitman W."/>
        </authorList>
    </citation>
    <scope>NUCLEOTIDE SEQUENCE [LARGE SCALE GENOMIC DNA]</scope>
    <source>
        <strain evidence="2 3">CECT 8960</strain>
    </source>
</reference>
<dbReference type="Proteomes" id="UP000520767">
    <property type="component" value="Unassembled WGS sequence"/>
</dbReference>
<dbReference type="RefSeq" id="WP_260418171.1">
    <property type="nucleotide sequence ID" value="NZ_JACHJQ010000009.1"/>
</dbReference>
<keyword evidence="3" id="KW-1185">Reference proteome</keyword>